<gene>
    <name evidence="1" type="ORF">FEF26_10555</name>
</gene>
<dbReference type="OrthoDB" id="8221452at2"/>
<sequence>MTADLPQRIRLSYSGQTAELSHDPVTEHGVMLSIGGDEQSHVEVGDPDFLLHDYIRRMRSVLTARSSGKNDDAPGSALHLGAGALTLPRWMAQWRPGMTHTVVDIEPELVQFVLQHLPMVPSPENVVADAAAVLSPGGALAGRRFGTVIVDLFNSSAAPRTLISAEFFRSVWAAVAPGGLLLVNFGDEEDMRFARRLTNTLLRSVATSPQGCLLSAPQDVLSRQSEGNLVFAASSREFTQEELAQIWAAGPHPAKVLSGEELELWCAEPDSES</sequence>
<dbReference type="SUPFAM" id="SSF53335">
    <property type="entry name" value="S-adenosyl-L-methionine-dependent methyltransferases"/>
    <property type="match status" value="1"/>
</dbReference>
<dbReference type="NCBIfam" id="NF037959">
    <property type="entry name" value="MFS_SpdSyn"/>
    <property type="match status" value="1"/>
</dbReference>
<keyword evidence="2" id="KW-1185">Reference proteome</keyword>
<evidence type="ECO:0000313" key="2">
    <source>
        <dbReference type="Proteomes" id="UP000310458"/>
    </source>
</evidence>
<accession>A0A5R9BBL6</accession>
<dbReference type="InterPro" id="IPR029063">
    <property type="entry name" value="SAM-dependent_MTases_sf"/>
</dbReference>
<dbReference type="RefSeq" id="WP_138253504.1">
    <property type="nucleotide sequence ID" value="NZ_VAVZ01000028.1"/>
</dbReference>
<evidence type="ECO:0000313" key="1">
    <source>
        <dbReference type="EMBL" id="TLP95205.1"/>
    </source>
</evidence>
<proteinExistence type="predicted"/>
<dbReference type="AlphaFoldDB" id="A0A5R9BBL6"/>
<name>A0A5R9BBL6_9MICC</name>
<organism evidence="1 2">
    <name type="scientific">Nesterenkonia salmonea</name>
    <dbReference type="NCBI Taxonomy" id="1804987"/>
    <lineage>
        <taxon>Bacteria</taxon>
        <taxon>Bacillati</taxon>
        <taxon>Actinomycetota</taxon>
        <taxon>Actinomycetes</taxon>
        <taxon>Micrococcales</taxon>
        <taxon>Micrococcaceae</taxon>
        <taxon>Nesterenkonia</taxon>
    </lineage>
</organism>
<dbReference type="Proteomes" id="UP000310458">
    <property type="component" value="Unassembled WGS sequence"/>
</dbReference>
<dbReference type="EMBL" id="VAVZ01000028">
    <property type="protein sequence ID" value="TLP95205.1"/>
    <property type="molecule type" value="Genomic_DNA"/>
</dbReference>
<protein>
    <recommendedName>
        <fullName evidence="3">Spermidine synthase</fullName>
    </recommendedName>
</protein>
<reference evidence="1 2" key="1">
    <citation type="submission" date="2019-05" db="EMBL/GenBank/DDBJ databases">
        <title>Nesterenkonia sp. GY074 isolated from the Southern Atlantic Ocean.</title>
        <authorList>
            <person name="Zhang G."/>
        </authorList>
    </citation>
    <scope>NUCLEOTIDE SEQUENCE [LARGE SCALE GENOMIC DNA]</scope>
    <source>
        <strain evidence="1 2">GY074</strain>
    </source>
</reference>
<dbReference type="Gene3D" id="3.40.50.150">
    <property type="entry name" value="Vaccinia Virus protein VP39"/>
    <property type="match status" value="1"/>
</dbReference>
<comment type="caution">
    <text evidence="1">The sequence shown here is derived from an EMBL/GenBank/DDBJ whole genome shotgun (WGS) entry which is preliminary data.</text>
</comment>
<evidence type="ECO:0008006" key="3">
    <source>
        <dbReference type="Google" id="ProtNLM"/>
    </source>
</evidence>